<feature type="transmembrane region" description="Helical" evidence="9">
    <location>
        <begin position="47"/>
        <end position="66"/>
    </location>
</feature>
<dbReference type="EMBL" id="JWIN03000002">
    <property type="protein sequence ID" value="KAB1281948.1"/>
    <property type="molecule type" value="Genomic_DNA"/>
</dbReference>
<comment type="similarity">
    <text evidence="3">Belongs to the kappa-casein family.</text>
</comment>
<organism evidence="10 11">
    <name type="scientific">Camelus dromedarius</name>
    <name type="common">Dromedary</name>
    <name type="synonym">Arabian camel</name>
    <dbReference type="NCBI Taxonomy" id="9838"/>
    <lineage>
        <taxon>Eukaryota</taxon>
        <taxon>Metazoa</taxon>
        <taxon>Chordata</taxon>
        <taxon>Craniata</taxon>
        <taxon>Vertebrata</taxon>
        <taxon>Euteleostomi</taxon>
        <taxon>Mammalia</taxon>
        <taxon>Eutheria</taxon>
        <taxon>Laurasiatheria</taxon>
        <taxon>Artiodactyla</taxon>
        <taxon>Tylopoda</taxon>
        <taxon>Camelidae</taxon>
        <taxon>Camelus</taxon>
    </lineage>
</organism>
<comment type="function">
    <text evidence="1">Kappa-casein stabilizes micelle formation, preventing casein precipitation in milk.</text>
</comment>
<dbReference type="GO" id="GO:0050821">
    <property type="term" value="P:protein stabilization"/>
    <property type="evidence" value="ECO:0007669"/>
    <property type="project" value="TreeGrafter"/>
</dbReference>
<evidence type="ECO:0000256" key="2">
    <source>
        <dbReference type="ARBA" id="ARBA00004613"/>
    </source>
</evidence>
<keyword evidence="6" id="KW-0597">Phosphoprotein</keyword>
<evidence type="ECO:0000256" key="5">
    <source>
        <dbReference type="ARBA" id="ARBA00022525"/>
    </source>
</evidence>
<dbReference type="PANTHER" id="PTHR11470:SF2">
    <property type="entry name" value="KAPPA-CASEIN"/>
    <property type="match status" value="1"/>
</dbReference>
<evidence type="ECO:0000256" key="9">
    <source>
        <dbReference type="SAM" id="Phobius"/>
    </source>
</evidence>
<evidence type="ECO:0000256" key="6">
    <source>
        <dbReference type="ARBA" id="ARBA00022553"/>
    </source>
</evidence>
<keyword evidence="9" id="KW-1133">Transmembrane helix</keyword>
<keyword evidence="5" id="KW-0964">Secreted</keyword>
<keyword evidence="9" id="KW-0812">Transmembrane</keyword>
<protein>
    <recommendedName>
        <fullName evidence="4">Kappa-casein</fullName>
    </recommendedName>
</protein>
<evidence type="ECO:0000313" key="11">
    <source>
        <dbReference type="Proteomes" id="UP000299084"/>
    </source>
</evidence>
<keyword evidence="9" id="KW-0472">Membrane</keyword>
<name>A0A5N4EEL7_CAMDR</name>
<dbReference type="InterPro" id="IPR000117">
    <property type="entry name" value="Casein_kappa"/>
</dbReference>
<evidence type="ECO:0000256" key="7">
    <source>
        <dbReference type="ARBA" id="ARBA00022743"/>
    </source>
</evidence>
<dbReference type="GO" id="GO:0007595">
    <property type="term" value="P:lactation"/>
    <property type="evidence" value="ECO:0007669"/>
    <property type="project" value="TreeGrafter"/>
</dbReference>
<keyword evidence="8" id="KW-0325">Glycoprotein</keyword>
<dbReference type="GO" id="GO:0005615">
    <property type="term" value="C:extracellular space"/>
    <property type="evidence" value="ECO:0007669"/>
    <property type="project" value="TreeGrafter"/>
</dbReference>
<accession>A0A5N4EEL7</accession>
<evidence type="ECO:0000256" key="3">
    <source>
        <dbReference type="ARBA" id="ARBA00005332"/>
    </source>
</evidence>
<evidence type="ECO:0000256" key="8">
    <source>
        <dbReference type="ARBA" id="ARBA00023180"/>
    </source>
</evidence>
<dbReference type="Pfam" id="PF00997">
    <property type="entry name" value="Casein_kappa"/>
    <property type="match status" value="1"/>
</dbReference>
<keyword evidence="11" id="KW-1185">Reference proteome</keyword>
<gene>
    <name evidence="10" type="ORF">Cadr_000001825</name>
</gene>
<dbReference type="Proteomes" id="UP000299084">
    <property type="component" value="Unassembled WGS sequence"/>
</dbReference>
<proteinExistence type="inferred from homology"/>
<evidence type="ECO:0000256" key="4">
    <source>
        <dbReference type="ARBA" id="ARBA00017238"/>
    </source>
</evidence>
<dbReference type="PANTHER" id="PTHR11470">
    <property type="entry name" value="KAPPA CASEIN"/>
    <property type="match status" value="1"/>
</dbReference>
<dbReference type="AlphaFoldDB" id="A0A5N4EEL7"/>
<sequence length="219" mass="24718">MRMTTKRTKLSSIQFVLIDSCKYLNLAKDFIAKVKSQLTFFSPEKCAIMKSFFLVVTILALTLPFLCCEKVERLLNEKTVKYFPIQFVQSRYPSYGINYYQHRLAVPINNQFIPYPNYAKPVAIRLHAQIPQCQALPNIDPPTVERRPRPRPSFIAIPPKKTQDKTVNPAINTVATVEPPVIPTAEPAVNTVVIAEASSEFITTSTPETTTVQITSTEI</sequence>
<comment type="subcellular location">
    <subcellularLocation>
        <location evidence="2">Secreted</location>
    </subcellularLocation>
</comment>
<comment type="caution">
    <text evidence="10">The sequence shown here is derived from an EMBL/GenBank/DDBJ whole genome shotgun (WGS) entry which is preliminary data.</text>
</comment>
<keyword evidence="7" id="KW-0494">Milk protein</keyword>
<reference evidence="10 11" key="1">
    <citation type="journal article" date="2019" name="Mol. Ecol. Resour.">
        <title>Improving Illumina assemblies with Hi-C and long reads: an example with the North African dromedary.</title>
        <authorList>
            <person name="Elbers J.P."/>
            <person name="Rogers M.F."/>
            <person name="Perelman P.L."/>
            <person name="Proskuryakova A.A."/>
            <person name="Serdyukova N.A."/>
            <person name="Johnson W.E."/>
            <person name="Horin P."/>
            <person name="Corander J."/>
            <person name="Murphy D."/>
            <person name="Burger P.A."/>
        </authorList>
    </citation>
    <scope>NUCLEOTIDE SEQUENCE [LARGE SCALE GENOMIC DNA]</scope>
    <source>
        <strain evidence="10">Drom800</strain>
        <tissue evidence="10">Blood</tissue>
    </source>
</reference>
<evidence type="ECO:0000313" key="10">
    <source>
        <dbReference type="EMBL" id="KAB1281948.1"/>
    </source>
</evidence>
<evidence type="ECO:0000256" key="1">
    <source>
        <dbReference type="ARBA" id="ARBA00003829"/>
    </source>
</evidence>